<gene>
    <name evidence="5" type="ORF">ACFQHR_02055</name>
</gene>
<sequence length="458" mass="53921">MSPVYPYRKKVENSSENLLPLVSNQFTFVSKLSEVDKKMKENAASYYLKDSKNEKSKVETLIFLDFSYYRKRLRMSTKLSIAPCNWDSKAKLPKKSFMKYMELKEELSQCEKEAIESLNFYLEQGTIPEPRTLKARILGKTNLKHEAEILDFKERYIEFIEEKGIEVKELTLKKYRTLLLLIKEYEVKLTSSVRFDTIDSTFEKKFKHFLTTTRKQKTDTVSKYLECLKVYMEWALNKGYHKLIAFKGFKTPKTKPDVIYLTYNELTKLIDLNLQDNQRLAKVRDMFCFQCLTGQRFSDLARLRWNELIKNTSGQKEWHLFQQKGNKPKKLEILLVPDALSILNRYSNDSMNSLVFEEISNQKFNVYLKELGKLAGINDNVVDRRYCGKEAVIRSGPKYQFMTSHTARRTYVTISHQRGMDTKSIMNVTGHEDARTMHRYLGSHKAHTNNQALKAWMR</sequence>
<evidence type="ECO:0000313" key="6">
    <source>
        <dbReference type="Proteomes" id="UP001596405"/>
    </source>
</evidence>
<dbReference type="InterPro" id="IPR010998">
    <property type="entry name" value="Integrase_recombinase_N"/>
</dbReference>
<dbReference type="InterPro" id="IPR002104">
    <property type="entry name" value="Integrase_catalytic"/>
</dbReference>
<comment type="similarity">
    <text evidence="1">Belongs to the 'phage' integrase family.</text>
</comment>
<keyword evidence="3" id="KW-0233">DNA recombination</keyword>
<dbReference type="SUPFAM" id="SSF56349">
    <property type="entry name" value="DNA breaking-rejoining enzymes"/>
    <property type="match status" value="1"/>
</dbReference>
<organism evidence="5 6">
    <name type="scientific">Rufibacter roseus</name>
    <dbReference type="NCBI Taxonomy" id="1567108"/>
    <lineage>
        <taxon>Bacteria</taxon>
        <taxon>Pseudomonadati</taxon>
        <taxon>Bacteroidota</taxon>
        <taxon>Cytophagia</taxon>
        <taxon>Cytophagales</taxon>
        <taxon>Hymenobacteraceae</taxon>
        <taxon>Rufibacter</taxon>
    </lineage>
</organism>
<evidence type="ECO:0000256" key="1">
    <source>
        <dbReference type="ARBA" id="ARBA00008857"/>
    </source>
</evidence>
<dbReference type="EMBL" id="JBHSYQ010000003">
    <property type="protein sequence ID" value="MFC6996385.1"/>
    <property type="molecule type" value="Genomic_DNA"/>
</dbReference>
<dbReference type="InterPro" id="IPR011010">
    <property type="entry name" value="DNA_brk_join_enz"/>
</dbReference>
<dbReference type="InterPro" id="IPR025269">
    <property type="entry name" value="SAM-like_dom"/>
</dbReference>
<comment type="caution">
    <text evidence="5">The sequence shown here is derived from an EMBL/GenBank/DDBJ whole genome shotgun (WGS) entry which is preliminary data.</text>
</comment>
<dbReference type="Pfam" id="PF13102">
    <property type="entry name" value="Phage_int_SAM_5"/>
    <property type="match status" value="1"/>
</dbReference>
<dbReference type="CDD" id="cd01185">
    <property type="entry name" value="INTN1_C_like"/>
    <property type="match status" value="1"/>
</dbReference>
<accession>A0ABW2DEW2</accession>
<keyword evidence="6" id="KW-1185">Reference proteome</keyword>
<protein>
    <submittedName>
        <fullName evidence="5">Tyrosine-type recombinase/integrase</fullName>
    </submittedName>
</protein>
<dbReference type="Gene3D" id="1.10.443.10">
    <property type="entry name" value="Intergrase catalytic core"/>
    <property type="match status" value="1"/>
</dbReference>
<dbReference type="RefSeq" id="WP_066620200.1">
    <property type="nucleotide sequence ID" value="NZ_JBHSYQ010000003.1"/>
</dbReference>
<dbReference type="InterPro" id="IPR050090">
    <property type="entry name" value="Tyrosine_recombinase_XerCD"/>
</dbReference>
<name>A0ABW2DEW2_9BACT</name>
<evidence type="ECO:0000313" key="5">
    <source>
        <dbReference type="EMBL" id="MFC6996385.1"/>
    </source>
</evidence>
<evidence type="ECO:0000256" key="3">
    <source>
        <dbReference type="ARBA" id="ARBA00023172"/>
    </source>
</evidence>
<dbReference type="PANTHER" id="PTHR30349">
    <property type="entry name" value="PHAGE INTEGRASE-RELATED"/>
    <property type="match status" value="1"/>
</dbReference>
<dbReference type="InterPro" id="IPR035386">
    <property type="entry name" value="Arm-DNA-bind_5"/>
</dbReference>
<dbReference type="Proteomes" id="UP001596405">
    <property type="component" value="Unassembled WGS sequence"/>
</dbReference>
<evidence type="ECO:0000259" key="4">
    <source>
        <dbReference type="PROSITE" id="PS51898"/>
    </source>
</evidence>
<dbReference type="Pfam" id="PF00589">
    <property type="entry name" value="Phage_integrase"/>
    <property type="match status" value="1"/>
</dbReference>
<dbReference type="Gene3D" id="1.10.150.130">
    <property type="match status" value="1"/>
</dbReference>
<dbReference type="PANTHER" id="PTHR30349:SF64">
    <property type="entry name" value="PROPHAGE INTEGRASE INTD-RELATED"/>
    <property type="match status" value="1"/>
</dbReference>
<feature type="domain" description="Tyr recombinase" evidence="4">
    <location>
        <begin position="256"/>
        <end position="458"/>
    </location>
</feature>
<keyword evidence="2" id="KW-0238">DNA-binding</keyword>
<dbReference type="PROSITE" id="PS51898">
    <property type="entry name" value="TYR_RECOMBINASE"/>
    <property type="match status" value="1"/>
</dbReference>
<proteinExistence type="inferred from homology"/>
<dbReference type="Pfam" id="PF17293">
    <property type="entry name" value="Arm-DNA-bind_5"/>
    <property type="match status" value="1"/>
</dbReference>
<reference evidence="6" key="1">
    <citation type="journal article" date="2019" name="Int. J. Syst. Evol. Microbiol.">
        <title>The Global Catalogue of Microorganisms (GCM) 10K type strain sequencing project: providing services to taxonomists for standard genome sequencing and annotation.</title>
        <authorList>
            <consortium name="The Broad Institute Genomics Platform"/>
            <consortium name="The Broad Institute Genome Sequencing Center for Infectious Disease"/>
            <person name="Wu L."/>
            <person name="Ma J."/>
        </authorList>
    </citation>
    <scope>NUCLEOTIDE SEQUENCE [LARGE SCALE GENOMIC DNA]</scope>
    <source>
        <strain evidence="6">CGMCC 4.7393</strain>
    </source>
</reference>
<dbReference type="InterPro" id="IPR013762">
    <property type="entry name" value="Integrase-like_cat_sf"/>
</dbReference>
<evidence type="ECO:0000256" key="2">
    <source>
        <dbReference type="ARBA" id="ARBA00023125"/>
    </source>
</evidence>